<evidence type="ECO:0000256" key="1">
    <source>
        <dbReference type="SAM" id="Phobius"/>
    </source>
</evidence>
<sequence>MNKKIFSNSVWMISEKVISILGLVFVTSFVAKYVGPDIYGQIAFANSLFQIIQIISLLGSDVLIFKRLSKKERSGVNLIVSTYPIRLKVYLFCSFPILTYSYFTTATDSFIYIVAVCIACLIYSLDVYNIFYDAKLKSKVNVFINIFGLCVSLFIRWCIAYFEMDPLYLCIPIVLTPLIPYFIRLLHFRMHNVFPTLRPKYKWKYKRYLLRIGFNFVITNISVALYTRFSLLAIGLFLSKSYVGVYSVAVTLATAWIFINSAITTSCLPMIFSEKDDRVCINKIAVVNRYIIFVSLPIMLLFIFFGKWFIAYFYGADYIDAYIPLVILTFTTMIGSLGTLSARYIAKHSGYTYLSRKMFIVAIFSIIVSCLLINSIGIIGAAVSSLLTEIFSLTICNYFFRNHAVLCIHLRTLGIYKNITT</sequence>
<dbReference type="Pfam" id="PF13440">
    <property type="entry name" value="Polysacc_synt_3"/>
    <property type="match status" value="1"/>
</dbReference>
<dbReference type="EMBL" id="MH107076">
    <property type="protein sequence ID" value="AXA19780.1"/>
    <property type="molecule type" value="Genomic_DNA"/>
</dbReference>
<gene>
    <name evidence="2" type="primary">wzx</name>
</gene>
<feature type="transmembrane region" description="Helical" evidence="1">
    <location>
        <begin position="109"/>
        <end position="130"/>
    </location>
</feature>
<dbReference type="PANTHER" id="PTHR43424">
    <property type="entry name" value="LOCUS PUTATIVE PROTEIN 1-RELATED"/>
    <property type="match status" value="1"/>
</dbReference>
<feature type="transmembrane region" description="Helical" evidence="1">
    <location>
        <begin position="208"/>
        <end position="238"/>
    </location>
</feature>
<feature type="transmembrane region" description="Helical" evidence="1">
    <location>
        <begin position="142"/>
        <end position="162"/>
    </location>
</feature>
<feature type="transmembrane region" description="Helical" evidence="1">
    <location>
        <begin position="290"/>
        <end position="315"/>
    </location>
</feature>
<protein>
    <submittedName>
        <fullName evidence="2">O-antigen flippase</fullName>
    </submittedName>
</protein>
<keyword evidence="1" id="KW-0472">Membrane</keyword>
<feature type="transmembrane region" description="Helical" evidence="1">
    <location>
        <begin position="85"/>
        <end position="103"/>
    </location>
</feature>
<dbReference type="InterPro" id="IPR052556">
    <property type="entry name" value="PolySynth_Transporter"/>
</dbReference>
<dbReference type="RefSeq" id="WP_096149008.1">
    <property type="nucleotide sequence ID" value="NZ_QXIF01000029.1"/>
</dbReference>
<keyword evidence="1" id="KW-1133">Transmembrane helix</keyword>
<proteinExistence type="predicted"/>
<feature type="transmembrane region" description="Helical" evidence="1">
    <location>
        <begin position="244"/>
        <end position="269"/>
    </location>
</feature>
<dbReference type="AlphaFoldDB" id="A0A2Z4XFB7"/>
<feature type="transmembrane region" description="Helical" evidence="1">
    <location>
        <begin position="321"/>
        <end position="346"/>
    </location>
</feature>
<organism evidence="2">
    <name type="scientific">Shigella dysenteriae</name>
    <dbReference type="NCBI Taxonomy" id="622"/>
    <lineage>
        <taxon>Bacteria</taxon>
        <taxon>Pseudomonadati</taxon>
        <taxon>Pseudomonadota</taxon>
        <taxon>Gammaproteobacteria</taxon>
        <taxon>Enterobacterales</taxon>
        <taxon>Enterobacteriaceae</taxon>
        <taxon>Shigella</taxon>
    </lineage>
</organism>
<feature type="transmembrane region" description="Helical" evidence="1">
    <location>
        <begin position="168"/>
        <end position="187"/>
    </location>
</feature>
<feature type="transmembrane region" description="Helical" evidence="1">
    <location>
        <begin position="358"/>
        <end position="383"/>
    </location>
</feature>
<dbReference type="PANTHER" id="PTHR43424:SF1">
    <property type="entry name" value="LOCUS PUTATIVE PROTEIN 1-RELATED"/>
    <property type="match status" value="1"/>
</dbReference>
<feature type="transmembrane region" description="Helical" evidence="1">
    <location>
        <begin position="42"/>
        <end position="64"/>
    </location>
</feature>
<reference evidence="2" key="1">
    <citation type="journal article" date="2018" name="J. Med. Microbiol.">
        <title>Antimicrobial resistance profiles of Shigella dysenteriae isolated from travellers returning to the UK, 2004-2017.</title>
        <authorList>
            <person name="Terry L.M."/>
            <person name="Barker C.R."/>
            <person name="Day M.R."/>
            <person name="Greig D.R."/>
            <person name="Dallman T.J."/>
            <person name="Jenkins C."/>
        </authorList>
    </citation>
    <scope>NUCLEOTIDE SEQUENCE</scope>
    <source>
        <strain evidence="2">478601</strain>
    </source>
</reference>
<keyword evidence="1" id="KW-0812">Transmembrane</keyword>
<name>A0A2Z4XFB7_SHIDY</name>
<accession>A0A2Z4XFB7</accession>
<evidence type="ECO:0000313" key="2">
    <source>
        <dbReference type="EMBL" id="AXA19780.1"/>
    </source>
</evidence>